<dbReference type="EC" id="3.1.3.16" evidence="4"/>
<evidence type="ECO:0000256" key="2">
    <source>
        <dbReference type="ARBA" id="ARBA00001946"/>
    </source>
</evidence>
<dbReference type="SMART" id="SM00332">
    <property type="entry name" value="PP2Cc"/>
    <property type="match status" value="1"/>
</dbReference>
<organism evidence="13 14">
    <name type="scientific">Juglans regia</name>
    <name type="common">English walnut</name>
    <dbReference type="NCBI Taxonomy" id="51240"/>
    <lineage>
        <taxon>Eukaryota</taxon>
        <taxon>Viridiplantae</taxon>
        <taxon>Streptophyta</taxon>
        <taxon>Embryophyta</taxon>
        <taxon>Tracheophyta</taxon>
        <taxon>Spermatophyta</taxon>
        <taxon>Magnoliopsida</taxon>
        <taxon>eudicotyledons</taxon>
        <taxon>Gunneridae</taxon>
        <taxon>Pentapetalae</taxon>
        <taxon>rosids</taxon>
        <taxon>fabids</taxon>
        <taxon>Fagales</taxon>
        <taxon>Juglandaceae</taxon>
        <taxon>Juglans</taxon>
    </lineage>
</organism>
<sequence length="368" mass="40626">KFGGRGLEERVSVTAENATLALRKETLWACQQDSNPHLLHISHLSRSPLHLSLLSLSLSLSLSRFFALCVLSSTLIRSSSAGTETMTGREILLKMKEKVGLGSSDPDSGKGKSKMSKNITHGFHLVKGKSHHPMEDYVVAQFKQVDDHELGLFAIFDGHLSHDVPNYLRSHLFENILKEPDFWTETEKAIRKAYRITDDKILEKAVDFGKGGSTAVTAILINGQKLVVANVGDSRAVICKNGVAKQLSIDHEPSMERESIEERGGFVSNFPGDVPRVDGQLAVARAFGDKSLKKHLSSEPHITVEPIDDETEFIILASDGLWKVMSNQEAADCIREIKDARSAAKLLTEEALNRKSSDDISCIVVRFR</sequence>
<evidence type="ECO:0000256" key="8">
    <source>
        <dbReference type="ARBA" id="ARBA00022912"/>
    </source>
</evidence>
<dbReference type="PROSITE" id="PS51746">
    <property type="entry name" value="PPM_2"/>
    <property type="match status" value="1"/>
</dbReference>
<name>A0A833Y667_JUGRE</name>
<keyword evidence="5" id="KW-0479">Metal-binding</keyword>
<dbReference type="EMBL" id="LIHL02000002">
    <property type="protein sequence ID" value="KAF5478678.1"/>
    <property type="molecule type" value="Genomic_DNA"/>
</dbReference>
<evidence type="ECO:0000256" key="5">
    <source>
        <dbReference type="ARBA" id="ARBA00022723"/>
    </source>
</evidence>
<feature type="non-terminal residue" evidence="13">
    <location>
        <position position="368"/>
    </location>
</feature>
<evidence type="ECO:0000259" key="12">
    <source>
        <dbReference type="PROSITE" id="PS51746"/>
    </source>
</evidence>
<dbReference type="Proteomes" id="UP000619265">
    <property type="component" value="Unassembled WGS sequence"/>
</dbReference>
<gene>
    <name evidence="13" type="ORF">F2P56_005219</name>
</gene>
<accession>A0A833Y667</accession>
<dbReference type="GO" id="GO:0046872">
    <property type="term" value="F:metal ion binding"/>
    <property type="evidence" value="ECO:0007669"/>
    <property type="project" value="UniProtKB-KW"/>
</dbReference>
<comment type="catalytic activity">
    <reaction evidence="10">
        <text>O-phospho-L-seryl-[protein] + H2O = L-seryl-[protein] + phosphate</text>
        <dbReference type="Rhea" id="RHEA:20629"/>
        <dbReference type="Rhea" id="RHEA-COMP:9863"/>
        <dbReference type="Rhea" id="RHEA-COMP:11604"/>
        <dbReference type="ChEBI" id="CHEBI:15377"/>
        <dbReference type="ChEBI" id="CHEBI:29999"/>
        <dbReference type="ChEBI" id="CHEBI:43474"/>
        <dbReference type="ChEBI" id="CHEBI:83421"/>
        <dbReference type="EC" id="3.1.3.16"/>
    </reaction>
</comment>
<keyword evidence="6" id="KW-0378">Hydrolase</keyword>
<proteinExistence type="inferred from homology"/>
<dbReference type="GO" id="GO:0004722">
    <property type="term" value="F:protein serine/threonine phosphatase activity"/>
    <property type="evidence" value="ECO:0007669"/>
    <property type="project" value="UniProtKB-EC"/>
</dbReference>
<dbReference type="AlphaFoldDB" id="A0A833Y667"/>
<evidence type="ECO:0000256" key="3">
    <source>
        <dbReference type="ARBA" id="ARBA00006702"/>
    </source>
</evidence>
<keyword evidence="8" id="KW-0904">Protein phosphatase</keyword>
<dbReference type="CDD" id="cd00143">
    <property type="entry name" value="PP2Cc"/>
    <property type="match status" value="1"/>
</dbReference>
<dbReference type="Gramene" id="Jr02_22080_p1">
    <property type="protein sequence ID" value="cds.Jr02_22080_p1"/>
    <property type="gene ID" value="Jr02_22080"/>
</dbReference>
<keyword evidence="7" id="KW-0460">Magnesium</keyword>
<comment type="similarity">
    <text evidence="3">Belongs to the PP2C family.</text>
</comment>
<evidence type="ECO:0000256" key="1">
    <source>
        <dbReference type="ARBA" id="ARBA00001936"/>
    </source>
</evidence>
<reference evidence="13" key="1">
    <citation type="submission" date="2015-10" db="EMBL/GenBank/DDBJ databases">
        <authorList>
            <person name="Martinez-Garcia P.J."/>
            <person name="Crepeau M.W."/>
            <person name="Puiu D."/>
            <person name="Gonzalez-Ibeas D."/>
            <person name="Whalen J."/>
            <person name="Stevens K."/>
            <person name="Paul R."/>
            <person name="Butterfield T."/>
            <person name="Britton M."/>
            <person name="Reagan R."/>
            <person name="Chakraborty S."/>
            <person name="Walawage S.L."/>
            <person name="Vasquez-Gross H.A."/>
            <person name="Cardeno C."/>
            <person name="Famula R."/>
            <person name="Pratt K."/>
            <person name="Kuruganti S."/>
            <person name="Aradhya M.K."/>
            <person name="Leslie C.A."/>
            <person name="Dandekar A.M."/>
            <person name="Salzberg S.L."/>
            <person name="Wegrzyn J.L."/>
            <person name="Langley C.H."/>
            <person name="Neale D.B."/>
        </authorList>
    </citation>
    <scope>NUCLEOTIDE SEQUENCE</scope>
    <source>
        <tissue evidence="13">Leaves</tissue>
    </source>
</reference>
<dbReference type="SUPFAM" id="SSF81606">
    <property type="entry name" value="PP2C-like"/>
    <property type="match status" value="1"/>
</dbReference>
<evidence type="ECO:0000256" key="4">
    <source>
        <dbReference type="ARBA" id="ARBA00013081"/>
    </source>
</evidence>
<dbReference type="InterPro" id="IPR015655">
    <property type="entry name" value="PP2C"/>
</dbReference>
<dbReference type="Gene3D" id="3.60.40.10">
    <property type="entry name" value="PPM-type phosphatase domain"/>
    <property type="match status" value="1"/>
</dbReference>
<evidence type="ECO:0000256" key="7">
    <source>
        <dbReference type="ARBA" id="ARBA00022842"/>
    </source>
</evidence>
<evidence type="ECO:0000313" key="14">
    <source>
        <dbReference type="Proteomes" id="UP000619265"/>
    </source>
</evidence>
<evidence type="ECO:0000256" key="10">
    <source>
        <dbReference type="ARBA" id="ARBA00047761"/>
    </source>
</evidence>
<reference evidence="13" key="2">
    <citation type="submission" date="2020-03" db="EMBL/GenBank/DDBJ databases">
        <title>Walnut 2.0.</title>
        <authorList>
            <person name="Marrano A."/>
            <person name="Britton M."/>
            <person name="Zimin A.V."/>
            <person name="Zaini P.A."/>
            <person name="Workman R."/>
            <person name="Puiu D."/>
            <person name="Bianco L."/>
            <person name="Allen B.J."/>
            <person name="Troggio M."/>
            <person name="Leslie C.A."/>
            <person name="Timp W."/>
            <person name="Dendekar A."/>
            <person name="Salzberg S.L."/>
            <person name="Neale D.B."/>
        </authorList>
    </citation>
    <scope>NUCLEOTIDE SEQUENCE</scope>
    <source>
        <tissue evidence="13">Leaves</tissue>
    </source>
</reference>
<keyword evidence="9" id="KW-0464">Manganese</keyword>
<comment type="cofactor">
    <cofactor evidence="1">
        <name>Mn(2+)</name>
        <dbReference type="ChEBI" id="CHEBI:29035"/>
    </cofactor>
</comment>
<comment type="caution">
    <text evidence="13">The sequence shown here is derived from an EMBL/GenBank/DDBJ whole genome shotgun (WGS) entry which is preliminary data.</text>
</comment>
<dbReference type="FunFam" id="3.60.40.10:FF:000010">
    <property type="entry name" value="Probable protein phosphatase 2C 39"/>
    <property type="match status" value="1"/>
</dbReference>
<dbReference type="InterPro" id="IPR036457">
    <property type="entry name" value="PPM-type-like_dom_sf"/>
</dbReference>
<evidence type="ECO:0000256" key="9">
    <source>
        <dbReference type="ARBA" id="ARBA00023211"/>
    </source>
</evidence>
<dbReference type="PANTHER" id="PTHR47992">
    <property type="entry name" value="PROTEIN PHOSPHATASE"/>
    <property type="match status" value="1"/>
</dbReference>
<protein>
    <recommendedName>
        <fullName evidence="4">protein-serine/threonine phosphatase</fullName>
        <ecNumber evidence="4">3.1.3.16</ecNumber>
    </recommendedName>
</protein>
<evidence type="ECO:0000256" key="6">
    <source>
        <dbReference type="ARBA" id="ARBA00022801"/>
    </source>
</evidence>
<evidence type="ECO:0000313" key="13">
    <source>
        <dbReference type="EMBL" id="KAF5478678.1"/>
    </source>
</evidence>
<dbReference type="InterPro" id="IPR001932">
    <property type="entry name" value="PPM-type_phosphatase-like_dom"/>
</dbReference>
<dbReference type="Pfam" id="PF00481">
    <property type="entry name" value="PP2C"/>
    <property type="match status" value="1"/>
</dbReference>
<feature type="domain" description="PPM-type phosphatase" evidence="12">
    <location>
        <begin position="120"/>
        <end position="367"/>
    </location>
</feature>
<comment type="catalytic activity">
    <reaction evidence="11">
        <text>O-phospho-L-threonyl-[protein] + H2O = L-threonyl-[protein] + phosphate</text>
        <dbReference type="Rhea" id="RHEA:47004"/>
        <dbReference type="Rhea" id="RHEA-COMP:11060"/>
        <dbReference type="Rhea" id="RHEA-COMP:11605"/>
        <dbReference type="ChEBI" id="CHEBI:15377"/>
        <dbReference type="ChEBI" id="CHEBI:30013"/>
        <dbReference type="ChEBI" id="CHEBI:43474"/>
        <dbReference type="ChEBI" id="CHEBI:61977"/>
        <dbReference type="EC" id="3.1.3.16"/>
    </reaction>
</comment>
<evidence type="ECO:0000256" key="11">
    <source>
        <dbReference type="ARBA" id="ARBA00048336"/>
    </source>
</evidence>
<comment type="cofactor">
    <cofactor evidence="2">
        <name>Mg(2+)</name>
        <dbReference type="ChEBI" id="CHEBI:18420"/>
    </cofactor>
</comment>